<dbReference type="PROSITE" id="PS50011">
    <property type="entry name" value="PROTEIN_KINASE_DOM"/>
    <property type="match status" value="1"/>
</dbReference>
<dbReference type="GO" id="GO:0005524">
    <property type="term" value="F:ATP binding"/>
    <property type="evidence" value="ECO:0007669"/>
    <property type="project" value="InterPro"/>
</dbReference>
<dbReference type="RefSeq" id="YP_010780384.1">
    <property type="nucleotide sequence ID" value="NC_075038.1"/>
</dbReference>
<keyword evidence="2" id="KW-0418">Kinase</keyword>
<dbReference type="Gene3D" id="3.30.200.20">
    <property type="entry name" value="Phosphorylase Kinase, domain 1"/>
    <property type="match status" value="1"/>
</dbReference>
<dbReference type="KEGG" id="vg:80517075"/>
<dbReference type="SUPFAM" id="SSF56112">
    <property type="entry name" value="Protein kinase-like (PK-like)"/>
    <property type="match status" value="1"/>
</dbReference>
<evidence type="ECO:0000313" key="2">
    <source>
        <dbReference type="EMBL" id="QKU33776.1"/>
    </source>
</evidence>
<dbReference type="InterPro" id="IPR000719">
    <property type="entry name" value="Prot_kinase_dom"/>
</dbReference>
<dbReference type="Gene3D" id="1.10.510.10">
    <property type="entry name" value="Transferase(Phosphotransferase) domain 1"/>
    <property type="match status" value="1"/>
</dbReference>
<dbReference type="GeneID" id="80517075"/>
<keyword evidence="2" id="KW-0723">Serine/threonine-protein kinase</keyword>
<dbReference type="InterPro" id="IPR008271">
    <property type="entry name" value="Ser/Thr_kinase_AS"/>
</dbReference>
<keyword evidence="2" id="KW-0808">Transferase</keyword>
<dbReference type="InterPro" id="IPR011009">
    <property type="entry name" value="Kinase-like_dom_sf"/>
</dbReference>
<dbReference type="EMBL" id="MF405918">
    <property type="protein sequence ID" value="QKU33776.1"/>
    <property type="molecule type" value="Genomic_DNA"/>
</dbReference>
<feature type="domain" description="Protein kinase" evidence="1">
    <location>
        <begin position="1"/>
        <end position="273"/>
    </location>
</feature>
<dbReference type="SMART" id="SM00220">
    <property type="entry name" value="S_TKc"/>
    <property type="match status" value="1"/>
</dbReference>
<reference evidence="2" key="2">
    <citation type="journal article" date="2018" name="Nat. Commun.">
        <title>Tailed giant Tupanvirus possesses the most complete translational apparatus of the known virosphere.</title>
        <authorList>
            <person name="Abrahao J."/>
            <person name="Silva L."/>
            <person name="Silva L.S."/>
            <person name="Khalil J.Y.B."/>
            <person name="Rodrigues R."/>
            <person name="Arantes T."/>
            <person name="Assis F."/>
            <person name="Boratto P."/>
            <person name="Andrade M."/>
            <person name="Kroon E.G."/>
            <person name="Ribeiro B."/>
            <person name="Bergier I."/>
            <person name="Seligmann H."/>
            <person name="Ghigo E."/>
            <person name="Colson P."/>
            <person name="Levasseur A."/>
            <person name="Kroemer G."/>
            <person name="Raoult D."/>
            <person name="La Scola B."/>
        </authorList>
    </citation>
    <scope>NUCLEOTIDE SEQUENCE [LARGE SCALE GENOMIC DNA]</scope>
    <source>
        <strain evidence="2">Deep ocean</strain>
    </source>
</reference>
<dbReference type="PANTHER" id="PTHR44167:SF24">
    <property type="entry name" value="SERINE_THREONINE-PROTEIN KINASE CHK2"/>
    <property type="match status" value="1"/>
</dbReference>
<organism evidence="2">
    <name type="scientific">Tupanvirus deep ocean</name>
    <dbReference type="NCBI Taxonomy" id="2126984"/>
    <lineage>
        <taxon>Viruses</taxon>
        <taxon>Varidnaviria</taxon>
        <taxon>Bamfordvirae</taxon>
        <taxon>Nucleocytoviricota</taxon>
        <taxon>Megaviricetes</taxon>
        <taxon>Imitervirales</taxon>
        <taxon>Mimiviridae</taxon>
        <taxon>Megamimivirinae</taxon>
        <taxon>Tupanvirus</taxon>
        <taxon>Tupanvirus altamarinense</taxon>
    </lineage>
</organism>
<proteinExistence type="predicted"/>
<dbReference type="Pfam" id="PF00069">
    <property type="entry name" value="Pkinase"/>
    <property type="match status" value="1"/>
</dbReference>
<sequence length="400" mass="46623">METIKILGKKHNSVVKLVKLKNGNEVVVKYYPKHCKSMLVEMNILATCQHQNIVKLVELISTNENEPIGMTMEKEENSYIDVLCNKQLTHIEKIIFLLQIAYGIRYLHFNNIVHLDLKSENIMVTKGICKIIDFGSSEYLFTKILSTNQLKCTTTHRPPEGFNNGKEKANLNYAFDIWSFGMIMLETFTATPIYQNKHFPIYHKKDDGSYNFEYDDKFHKYLSSVNFGAYVYNKLPKELHDCLNLNPKFRPNINEIICTLTNMLSGLENKNFLNFHFDNSLALRTFPIIKSKNDINAIQYCTNIINSLNKNNNFDQVCNKILLWYTTSLTERLYSNLDNKKLNKNYIDLVITLSYYFMNIDNMLPLEKRFTKISLTNGKILNEIILATNGIVFHPNQYLH</sequence>
<protein>
    <submittedName>
        <fullName evidence="2">Serine/threonine protein kinase</fullName>
    </submittedName>
</protein>
<name>A0A6N1NNT5_9VIRU</name>
<evidence type="ECO:0000259" key="1">
    <source>
        <dbReference type="PROSITE" id="PS50011"/>
    </source>
</evidence>
<dbReference type="CDD" id="cd00180">
    <property type="entry name" value="PKc"/>
    <property type="match status" value="1"/>
</dbReference>
<dbReference type="PANTHER" id="PTHR44167">
    <property type="entry name" value="OVARIAN-SPECIFIC SERINE/THREONINE-PROTEIN KINASE LOK-RELATED"/>
    <property type="match status" value="1"/>
</dbReference>
<dbReference type="GO" id="GO:0004674">
    <property type="term" value="F:protein serine/threonine kinase activity"/>
    <property type="evidence" value="ECO:0007669"/>
    <property type="project" value="UniProtKB-KW"/>
</dbReference>
<accession>A0A6N1NNT5</accession>
<reference evidence="2" key="1">
    <citation type="submission" date="2017-06" db="EMBL/GenBank/DDBJ databases">
        <authorList>
            <person name="Assis F.L."/>
            <person name="Abrahao J.S."/>
            <person name="Silva L."/>
            <person name="Khalil J.B."/>
            <person name="Rodrigues R."/>
            <person name="Silva L.S."/>
            <person name="Boratto P."/>
            <person name="Andrade M."/>
            <person name="Kroon E.G."/>
            <person name="Ribeiro B."/>
            <person name="Bergier I."/>
            <person name="Seligmann H."/>
            <person name="Ghigo E."/>
            <person name="Colson P."/>
            <person name="Levasseur A."/>
            <person name="Raoult D."/>
            <person name="Scola B.L."/>
        </authorList>
    </citation>
    <scope>NUCLEOTIDE SEQUENCE</scope>
    <source>
        <strain evidence="2">Deep ocean</strain>
    </source>
</reference>
<dbReference type="PROSITE" id="PS00108">
    <property type="entry name" value="PROTEIN_KINASE_ST"/>
    <property type="match status" value="1"/>
</dbReference>